<dbReference type="AlphaFoldDB" id="A0A177SQ69"/>
<evidence type="ECO:0000313" key="2">
    <source>
        <dbReference type="EMBL" id="OAI93083.1"/>
    </source>
</evidence>
<keyword evidence="1" id="KW-0175">Coiled coil</keyword>
<evidence type="ECO:0008006" key="4">
    <source>
        <dbReference type="Google" id="ProtNLM"/>
    </source>
</evidence>
<evidence type="ECO:0000313" key="3">
    <source>
        <dbReference type="Proteomes" id="UP000077752"/>
    </source>
</evidence>
<organism evidence="2 3">
    <name type="scientific">Pseudomonas putida</name>
    <name type="common">Arthrobacter siderocapsulatus</name>
    <dbReference type="NCBI Taxonomy" id="303"/>
    <lineage>
        <taxon>Bacteria</taxon>
        <taxon>Pseudomonadati</taxon>
        <taxon>Pseudomonadota</taxon>
        <taxon>Gammaproteobacteria</taxon>
        <taxon>Pseudomonadales</taxon>
        <taxon>Pseudomonadaceae</taxon>
        <taxon>Pseudomonas</taxon>
    </lineage>
</organism>
<dbReference type="RefSeq" id="WP_064302683.1">
    <property type="nucleotide sequence ID" value="NZ_LUCV01000014.1"/>
</dbReference>
<dbReference type="Pfam" id="PF05973">
    <property type="entry name" value="Gp49"/>
    <property type="match status" value="1"/>
</dbReference>
<accession>A0A177SQ69</accession>
<reference evidence="2 3" key="1">
    <citation type="submission" date="2016-03" db="EMBL/GenBank/DDBJ databases">
        <title>Draft Genome Assembly of Pseudomonas putida strain CBF10-2.</title>
        <authorList>
            <person name="Iyer R.S."/>
            <person name="Damania A."/>
        </authorList>
    </citation>
    <scope>NUCLEOTIDE SEQUENCE [LARGE SCALE GENOMIC DNA]</scope>
    <source>
        <strain evidence="2 3">CBF10-2</strain>
    </source>
</reference>
<dbReference type="InterPro" id="IPR009241">
    <property type="entry name" value="HigB-like"/>
</dbReference>
<feature type="coiled-coil region" evidence="1">
    <location>
        <begin position="87"/>
        <end position="114"/>
    </location>
</feature>
<name>A0A177SQ69_PSEPU</name>
<dbReference type="EMBL" id="LUCV01000014">
    <property type="protein sequence ID" value="OAI93083.1"/>
    <property type="molecule type" value="Genomic_DNA"/>
</dbReference>
<gene>
    <name evidence="2" type="ORF">AYO28_16425</name>
</gene>
<evidence type="ECO:0000256" key="1">
    <source>
        <dbReference type="SAM" id="Coils"/>
    </source>
</evidence>
<dbReference type="Proteomes" id="UP000077752">
    <property type="component" value="Unassembled WGS sequence"/>
</dbReference>
<protein>
    <recommendedName>
        <fullName evidence="4">Type II toxin-antitoxin system RelE/ParE family toxin</fullName>
    </recommendedName>
</protein>
<proteinExistence type="predicted"/>
<sequence>MRKFAFVSAAAEREYKDLPEDIQDEFGKDLRRIQYGQDPELPIKSLASVGAGVIELIINGSPAHRCVYVAKYAEMVVVLHSLVKTTNRSDRHAMQVAEDRMKELKQELRNMGFKV</sequence>
<comment type="caution">
    <text evidence="2">The sequence shown here is derived from an EMBL/GenBank/DDBJ whole genome shotgun (WGS) entry which is preliminary data.</text>
</comment>